<keyword evidence="3" id="KW-1185">Reference proteome</keyword>
<name>A0A8X6JYC7_NEPPI</name>
<dbReference type="AlphaFoldDB" id="A0A8X6JYC7"/>
<comment type="caution">
    <text evidence="1">The sequence shown here is derived from an EMBL/GenBank/DDBJ whole genome shotgun (WGS) entry which is preliminary data.</text>
</comment>
<reference evidence="1" key="1">
    <citation type="submission" date="2020-08" db="EMBL/GenBank/DDBJ databases">
        <title>Multicomponent nature underlies the extraordinary mechanical properties of spider dragline silk.</title>
        <authorList>
            <person name="Kono N."/>
            <person name="Nakamura H."/>
            <person name="Mori M."/>
            <person name="Yoshida Y."/>
            <person name="Ohtoshi R."/>
            <person name="Malay A.D."/>
            <person name="Moran D.A.P."/>
            <person name="Tomita M."/>
            <person name="Numata K."/>
            <person name="Arakawa K."/>
        </authorList>
    </citation>
    <scope>NUCLEOTIDE SEQUENCE</scope>
</reference>
<evidence type="ECO:0000313" key="1">
    <source>
        <dbReference type="EMBL" id="GFS68147.1"/>
    </source>
</evidence>
<dbReference type="Proteomes" id="UP000887013">
    <property type="component" value="Unassembled WGS sequence"/>
</dbReference>
<evidence type="ECO:0000313" key="3">
    <source>
        <dbReference type="Proteomes" id="UP000887013"/>
    </source>
</evidence>
<accession>A0A8X6JYC7</accession>
<dbReference type="EMBL" id="BMAW01003851">
    <property type="protein sequence ID" value="GFS85778.1"/>
    <property type="molecule type" value="Genomic_DNA"/>
</dbReference>
<organism evidence="1 3">
    <name type="scientific">Nephila pilipes</name>
    <name type="common">Giant wood spider</name>
    <name type="synonym">Nephila maculata</name>
    <dbReference type="NCBI Taxonomy" id="299642"/>
    <lineage>
        <taxon>Eukaryota</taxon>
        <taxon>Metazoa</taxon>
        <taxon>Ecdysozoa</taxon>
        <taxon>Arthropoda</taxon>
        <taxon>Chelicerata</taxon>
        <taxon>Arachnida</taxon>
        <taxon>Araneae</taxon>
        <taxon>Araneomorphae</taxon>
        <taxon>Entelegynae</taxon>
        <taxon>Araneoidea</taxon>
        <taxon>Nephilidae</taxon>
        <taxon>Nephila</taxon>
    </lineage>
</organism>
<sequence length="94" mass="10712">MKSHFFRNALACIDGFMISDEIYDRALDLLQFIIGDKNMLIDAHMIALLKSTPVKKENDFMSLRNFCDNAQTPVHESLGSCRNIVKVVLKGQEH</sequence>
<gene>
    <name evidence="2" type="ORF">NPIL_129171</name>
    <name evidence="1" type="ORF">NPIL_504101</name>
</gene>
<proteinExistence type="predicted"/>
<evidence type="ECO:0000313" key="2">
    <source>
        <dbReference type="EMBL" id="GFS85778.1"/>
    </source>
</evidence>
<dbReference type="EMBL" id="BMAW01094965">
    <property type="protein sequence ID" value="GFS68147.1"/>
    <property type="molecule type" value="Genomic_DNA"/>
</dbReference>
<protein>
    <submittedName>
        <fullName evidence="1">Uncharacterized protein</fullName>
    </submittedName>
</protein>